<organism evidence="4 5">
    <name type="scientific">Paeniglutamicibacter terrestris</name>
    <dbReference type="NCBI Taxonomy" id="2723403"/>
    <lineage>
        <taxon>Bacteria</taxon>
        <taxon>Bacillati</taxon>
        <taxon>Actinomycetota</taxon>
        <taxon>Actinomycetes</taxon>
        <taxon>Micrococcales</taxon>
        <taxon>Micrococcaceae</taxon>
        <taxon>Paeniglutamicibacter</taxon>
    </lineage>
</organism>
<sequence>MGQQNLRLYERKGLLQPQRTEKGTRRYSEADLTRLRRISELLGLGLNLSGIRLVLLLEADNQALRHELSGRRLASGSGQQRRTPLPGA</sequence>
<dbReference type="PROSITE" id="PS50937">
    <property type="entry name" value="HTH_MERR_2"/>
    <property type="match status" value="1"/>
</dbReference>
<dbReference type="Pfam" id="PF13411">
    <property type="entry name" value="MerR_1"/>
    <property type="match status" value="1"/>
</dbReference>
<evidence type="ECO:0000313" key="5">
    <source>
        <dbReference type="Proteomes" id="UP000746595"/>
    </source>
</evidence>
<evidence type="ECO:0000259" key="3">
    <source>
        <dbReference type="PROSITE" id="PS50937"/>
    </source>
</evidence>
<dbReference type="InterPro" id="IPR000551">
    <property type="entry name" value="MerR-type_HTH_dom"/>
</dbReference>
<feature type="domain" description="HTH merR-type" evidence="3">
    <location>
        <begin position="1"/>
        <end position="57"/>
    </location>
</feature>
<reference evidence="4 5" key="1">
    <citation type="submission" date="2020-04" db="EMBL/GenBank/DDBJ databases">
        <title>Paeniglutamicibacter sp. ANT13_2, a novel actinomycete isolated from sediment in Antarctica.</title>
        <authorList>
            <person name="Sakdapetsiri C."/>
            <person name="Pinyakong O."/>
        </authorList>
    </citation>
    <scope>NUCLEOTIDE SEQUENCE [LARGE SCALE GENOMIC DNA]</scope>
    <source>
        <strain evidence="4 5">ANT13_2</strain>
    </source>
</reference>
<proteinExistence type="predicted"/>
<evidence type="ECO:0000256" key="2">
    <source>
        <dbReference type="SAM" id="MobiDB-lite"/>
    </source>
</evidence>
<dbReference type="PRINTS" id="PR00040">
    <property type="entry name" value="HTHMERR"/>
</dbReference>
<dbReference type="SUPFAM" id="SSF46955">
    <property type="entry name" value="Putative DNA-binding domain"/>
    <property type="match status" value="1"/>
</dbReference>
<dbReference type="SMART" id="SM00422">
    <property type="entry name" value="HTH_MERR"/>
    <property type="match status" value="1"/>
</dbReference>
<dbReference type="PANTHER" id="PTHR30204">
    <property type="entry name" value="REDOX-CYCLING DRUG-SENSING TRANSCRIPTIONAL ACTIVATOR SOXR"/>
    <property type="match status" value="1"/>
</dbReference>
<dbReference type="InterPro" id="IPR009061">
    <property type="entry name" value="DNA-bd_dom_put_sf"/>
</dbReference>
<dbReference type="Gene3D" id="1.10.1660.10">
    <property type="match status" value="1"/>
</dbReference>
<dbReference type="Proteomes" id="UP000746595">
    <property type="component" value="Unassembled WGS sequence"/>
</dbReference>
<feature type="region of interest" description="Disordered" evidence="2">
    <location>
        <begin position="69"/>
        <end position="88"/>
    </location>
</feature>
<evidence type="ECO:0000313" key="4">
    <source>
        <dbReference type="EMBL" id="NKG21873.1"/>
    </source>
</evidence>
<name>A0ABX1G6H0_9MICC</name>
<keyword evidence="5" id="KW-1185">Reference proteome</keyword>
<protein>
    <submittedName>
        <fullName evidence="4">MerR family transcriptional regulator</fullName>
    </submittedName>
</protein>
<evidence type="ECO:0000256" key="1">
    <source>
        <dbReference type="ARBA" id="ARBA00023125"/>
    </source>
</evidence>
<dbReference type="PANTHER" id="PTHR30204:SF58">
    <property type="entry name" value="HTH-TYPE TRANSCRIPTIONAL REGULATOR YFMP"/>
    <property type="match status" value="1"/>
</dbReference>
<gene>
    <name evidence="4" type="ORF">HED64_14310</name>
</gene>
<dbReference type="EMBL" id="JAAWVT010000007">
    <property type="protein sequence ID" value="NKG21873.1"/>
    <property type="molecule type" value="Genomic_DNA"/>
</dbReference>
<accession>A0ABX1G6H0</accession>
<dbReference type="InterPro" id="IPR047057">
    <property type="entry name" value="MerR_fam"/>
</dbReference>
<comment type="caution">
    <text evidence="4">The sequence shown here is derived from an EMBL/GenBank/DDBJ whole genome shotgun (WGS) entry which is preliminary data.</text>
</comment>
<keyword evidence="1" id="KW-0238">DNA-binding</keyword>